<dbReference type="InterPro" id="IPR050990">
    <property type="entry name" value="UPF0237/GcvR_regulator"/>
</dbReference>
<keyword evidence="1" id="KW-0963">Cytoplasm</keyword>
<dbReference type="Proteomes" id="UP000032266">
    <property type="component" value="Chromosome"/>
</dbReference>
<dbReference type="AlphaFoldDB" id="A0A0C5VB22"/>
<dbReference type="CDD" id="cd04869">
    <property type="entry name" value="ACT_GcvR_2"/>
    <property type="match status" value="1"/>
</dbReference>
<organism evidence="3 4">
    <name type="scientific">Gynuella sunshinyii YC6258</name>
    <dbReference type="NCBI Taxonomy" id="1445510"/>
    <lineage>
        <taxon>Bacteria</taxon>
        <taxon>Pseudomonadati</taxon>
        <taxon>Pseudomonadota</taxon>
        <taxon>Gammaproteobacteria</taxon>
        <taxon>Oceanospirillales</taxon>
        <taxon>Saccharospirillaceae</taxon>
        <taxon>Gynuella</taxon>
    </lineage>
</organism>
<dbReference type="EMBL" id="CP007142">
    <property type="protein sequence ID" value="AJQ96545.1"/>
    <property type="molecule type" value="Genomic_DNA"/>
</dbReference>
<dbReference type="InterPro" id="IPR045865">
    <property type="entry name" value="ACT-like_dom_sf"/>
</dbReference>
<dbReference type="GO" id="GO:0006355">
    <property type="term" value="P:regulation of DNA-templated transcription"/>
    <property type="evidence" value="ECO:0007669"/>
    <property type="project" value="UniProtKB-UniRule"/>
</dbReference>
<dbReference type="HOGENOM" id="CLU_095322_2_1_6"/>
<dbReference type="Gene3D" id="3.30.70.260">
    <property type="match status" value="2"/>
</dbReference>
<proteinExistence type="predicted"/>
<dbReference type="RefSeq" id="WP_044618535.1">
    <property type="nucleotide sequence ID" value="NZ_CP007142.1"/>
</dbReference>
<evidence type="ECO:0000313" key="3">
    <source>
        <dbReference type="EMBL" id="AJQ96545.1"/>
    </source>
</evidence>
<feature type="domain" description="ACT" evidence="2">
    <location>
        <begin position="91"/>
        <end position="169"/>
    </location>
</feature>
<dbReference type="InterPro" id="IPR016867">
    <property type="entry name" value="GcvR"/>
</dbReference>
<dbReference type="PROSITE" id="PS51671">
    <property type="entry name" value="ACT"/>
    <property type="match status" value="2"/>
</dbReference>
<accession>A0A0C5VB22</accession>
<reference evidence="3 4" key="1">
    <citation type="submission" date="2014-01" db="EMBL/GenBank/DDBJ databases">
        <title>Full genme sequencing of cellulolytic bacterium Gynuella sunshinyii YC6258T gen. nov., sp. nov.</title>
        <authorList>
            <person name="Khan H."/>
            <person name="Chung E.J."/>
            <person name="Chung Y.R."/>
        </authorList>
    </citation>
    <scope>NUCLEOTIDE SEQUENCE [LARGE SCALE GENOMIC DNA]</scope>
    <source>
        <strain evidence="3 4">YC6258</strain>
    </source>
</reference>
<dbReference type="Pfam" id="PF13740">
    <property type="entry name" value="ACT_6"/>
    <property type="match status" value="1"/>
</dbReference>
<dbReference type="SUPFAM" id="SSF55021">
    <property type="entry name" value="ACT-like"/>
    <property type="match status" value="2"/>
</dbReference>
<dbReference type="PANTHER" id="PTHR34875">
    <property type="entry name" value="UPF0237 PROTEIN MJ1558"/>
    <property type="match status" value="1"/>
</dbReference>
<protein>
    <recommendedName>
        <fullName evidence="1">Glycine cleavage system transcriptional repressor</fullName>
    </recommendedName>
</protein>
<evidence type="ECO:0000313" key="4">
    <source>
        <dbReference type="Proteomes" id="UP000032266"/>
    </source>
</evidence>
<evidence type="ECO:0000259" key="2">
    <source>
        <dbReference type="PROSITE" id="PS51671"/>
    </source>
</evidence>
<dbReference type="PANTHER" id="PTHR34875:SF6">
    <property type="entry name" value="UPF0237 PROTEIN MJ1558"/>
    <property type="match status" value="1"/>
</dbReference>
<comment type="subcellular location">
    <subcellularLocation>
        <location evidence="1">Cytoplasm</location>
    </subcellularLocation>
</comment>
<dbReference type="InterPro" id="IPR002912">
    <property type="entry name" value="ACT_dom"/>
</dbReference>
<dbReference type="KEGG" id="gsn:YC6258_04513"/>
<keyword evidence="1" id="KW-0678">Repressor</keyword>
<evidence type="ECO:0000256" key="1">
    <source>
        <dbReference type="PIRNR" id="PIRNR028103"/>
    </source>
</evidence>
<name>A0A0C5VB22_9GAMM</name>
<keyword evidence="1" id="KW-0804">Transcription</keyword>
<dbReference type="GO" id="GO:0005737">
    <property type="term" value="C:cytoplasm"/>
    <property type="evidence" value="ECO:0007669"/>
    <property type="project" value="UniProtKB-SubCell"/>
</dbReference>
<keyword evidence="4" id="KW-1185">Reference proteome</keyword>
<dbReference type="PIRSF" id="PIRSF028103">
    <property type="entry name" value="GcvR"/>
    <property type="match status" value="1"/>
</dbReference>
<sequence>MSTQLILTVMADDQPGIVKKLSECVAMHDGNWLESRMTRMAGKFAGIIRIDCHDDKLKSLHTQLDKLISAGIRVIIDYSDITEISAYEHIRFTVTANDRTGIVKEVSNVLAGLGVNMEDLETLVESAPMFSGLVFTAEIVATLPESMEVQTVVDALEQLSDDLIVDILE</sequence>
<dbReference type="OrthoDB" id="12860at2"/>
<dbReference type="STRING" id="1445510.YC6258_04513"/>
<gene>
    <name evidence="3" type="ORF">YC6258_04513</name>
</gene>
<feature type="domain" description="ACT" evidence="2">
    <location>
        <begin position="6"/>
        <end position="79"/>
    </location>
</feature>